<evidence type="ECO:0000256" key="2">
    <source>
        <dbReference type="ARBA" id="ARBA00022475"/>
    </source>
</evidence>
<feature type="transmembrane region" description="Helical" evidence="7">
    <location>
        <begin position="272"/>
        <end position="291"/>
    </location>
</feature>
<dbReference type="PANTHER" id="PTHR40277:SF1">
    <property type="entry name" value="BLL5419 PROTEIN"/>
    <property type="match status" value="1"/>
</dbReference>
<evidence type="ECO:0000256" key="1">
    <source>
        <dbReference type="ARBA" id="ARBA00004651"/>
    </source>
</evidence>
<feature type="transmembrane region" description="Helical" evidence="7">
    <location>
        <begin position="48"/>
        <end position="71"/>
    </location>
</feature>
<evidence type="ECO:0000256" key="3">
    <source>
        <dbReference type="ARBA" id="ARBA00022692"/>
    </source>
</evidence>
<evidence type="ECO:0000313" key="9">
    <source>
        <dbReference type="Proteomes" id="UP000280008"/>
    </source>
</evidence>
<feature type="compositionally biased region" description="Low complexity" evidence="6">
    <location>
        <begin position="353"/>
        <end position="375"/>
    </location>
</feature>
<dbReference type="InterPro" id="IPR022791">
    <property type="entry name" value="L-PG_synthase/AglD"/>
</dbReference>
<organism evidence="8 9">
    <name type="scientific">Frondihabitans australicus</name>
    <dbReference type="NCBI Taxonomy" id="386892"/>
    <lineage>
        <taxon>Bacteria</taxon>
        <taxon>Bacillati</taxon>
        <taxon>Actinomycetota</taxon>
        <taxon>Actinomycetes</taxon>
        <taxon>Micrococcales</taxon>
        <taxon>Microbacteriaceae</taxon>
        <taxon>Frondihabitans</taxon>
    </lineage>
</organism>
<feature type="transmembrane region" description="Helical" evidence="7">
    <location>
        <begin position="187"/>
        <end position="212"/>
    </location>
</feature>
<dbReference type="EMBL" id="RBKS01000001">
    <property type="protein sequence ID" value="RKR75246.1"/>
    <property type="molecule type" value="Genomic_DNA"/>
</dbReference>
<evidence type="ECO:0000256" key="4">
    <source>
        <dbReference type="ARBA" id="ARBA00022989"/>
    </source>
</evidence>
<reference evidence="8 9" key="1">
    <citation type="submission" date="2018-10" db="EMBL/GenBank/DDBJ databases">
        <title>Sequencing the genomes of 1000 actinobacteria strains.</title>
        <authorList>
            <person name="Klenk H.-P."/>
        </authorList>
    </citation>
    <scope>NUCLEOTIDE SEQUENCE [LARGE SCALE GENOMIC DNA]</scope>
    <source>
        <strain evidence="8 9">DSM 17894</strain>
    </source>
</reference>
<feature type="transmembrane region" description="Helical" evidence="7">
    <location>
        <begin position="298"/>
        <end position="317"/>
    </location>
</feature>
<keyword evidence="3 7" id="KW-0812">Transmembrane</keyword>
<name>A0A495IJE8_9MICO</name>
<keyword evidence="2" id="KW-1003">Cell membrane</keyword>
<evidence type="ECO:0000256" key="6">
    <source>
        <dbReference type="SAM" id="MobiDB-lite"/>
    </source>
</evidence>
<feature type="transmembrane region" description="Helical" evidence="7">
    <location>
        <begin position="154"/>
        <end position="175"/>
    </location>
</feature>
<keyword evidence="5 7" id="KW-0472">Membrane</keyword>
<protein>
    <submittedName>
        <fullName evidence="8">Uncharacterized membrane protein YbhN (UPF0104 family)</fullName>
    </submittedName>
</protein>
<evidence type="ECO:0000256" key="5">
    <source>
        <dbReference type="ARBA" id="ARBA00023136"/>
    </source>
</evidence>
<proteinExistence type="predicted"/>
<feature type="transmembrane region" description="Helical" evidence="7">
    <location>
        <begin position="323"/>
        <end position="341"/>
    </location>
</feature>
<evidence type="ECO:0000256" key="7">
    <source>
        <dbReference type="SAM" id="Phobius"/>
    </source>
</evidence>
<accession>A0A495IJE8</accession>
<comment type="subcellular location">
    <subcellularLocation>
        <location evidence="1">Cell membrane</location>
        <topology evidence="1">Multi-pass membrane protein</topology>
    </subcellularLocation>
</comment>
<dbReference type="RefSeq" id="WP_121370064.1">
    <property type="nucleotide sequence ID" value="NZ_RBKS01000001.1"/>
</dbReference>
<dbReference type="Pfam" id="PF03706">
    <property type="entry name" value="LPG_synthase_TM"/>
    <property type="match status" value="1"/>
</dbReference>
<keyword evidence="9" id="KW-1185">Reference proteome</keyword>
<dbReference type="Proteomes" id="UP000280008">
    <property type="component" value="Unassembled WGS sequence"/>
</dbReference>
<feature type="region of interest" description="Disordered" evidence="6">
    <location>
        <begin position="349"/>
        <end position="375"/>
    </location>
</feature>
<dbReference type="GO" id="GO:0005886">
    <property type="term" value="C:plasma membrane"/>
    <property type="evidence" value="ECO:0007669"/>
    <property type="project" value="UniProtKB-SubCell"/>
</dbReference>
<keyword evidence="4 7" id="KW-1133">Transmembrane helix</keyword>
<comment type="caution">
    <text evidence="8">The sequence shown here is derived from an EMBL/GenBank/DDBJ whole genome shotgun (WGS) entry which is preliminary data.</text>
</comment>
<evidence type="ECO:0000313" key="8">
    <source>
        <dbReference type="EMBL" id="RKR75246.1"/>
    </source>
</evidence>
<dbReference type="PANTHER" id="PTHR40277">
    <property type="entry name" value="BLL5419 PROTEIN"/>
    <property type="match status" value="1"/>
</dbReference>
<dbReference type="AlphaFoldDB" id="A0A495IJE8"/>
<feature type="transmembrane region" description="Helical" evidence="7">
    <location>
        <begin position="23"/>
        <end position="42"/>
    </location>
</feature>
<dbReference type="OrthoDB" id="4803763at2"/>
<gene>
    <name evidence="8" type="ORF">C8E83_2384</name>
</gene>
<feature type="transmembrane region" description="Helical" evidence="7">
    <location>
        <begin position="233"/>
        <end position="260"/>
    </location>
</feature>
<sequence>MSGAAVRLQAAARPARTPLWRRLLGPAVGVAILLALALKVGGTPFERGLAGVSPTTVVVALALTAVSTAAASWRWAAVSQRLGVDLGWRRAVLLYYRSQFVNAVLPGGVVGDVQRAVDERRRAGRAAETGGRRVPVPEADGRADAIRAVAIERVAGQVVQIVMAAVAAVAVVAWGGGSLPAAPGGLLAAPGLLLAALAVAVAGIAAAGAVAVATSGRVRGALARELARVRAALADPATVAVVALSSGVVVACHAATFAVAARAVGVRAPTPVVVALALAVLVASAVPVNIGGWGPREGASAGLFALAGLGDGAGVAASTLFGVLALLSVAPGAVALVALHLRAHGERRSDAEAPAAPASSAARAAATSATGGTRS</sequence>